<gene>
    <name evidence="1" type="ORF">CI238_12108</name>
</gene>
<keyword evidence="2" id="KW-1185">Reference proteome</keyword>
<name>A0A161Y758_COLIC</name>
<protein>
    <submittedName>
        <fullName evidence="1">Zinc finger protein</fullName>
    </submittedName>
</protein>
<organism evidence="1 2">
    <name type="scientific">Colletotrichum incanum</name>
    <name type="common">Soybean anthracnose fungus</name>
    <dbReference type="NCBI Taxonomy" id="1573173"/>
    <lineage>
        <taxon>Eukaryota</taxon>
        <taxon>Fungi</taxon>
        <taxon>Dikarya</taxon>
        <taxon>Ascomycota</taxon>
        <taxon>Pezizomycotina</taxon>
        <taxon>Sordariomycetes</taxon>
        <taxon>Hypocreomycetidae</taxon>
        <taxon>Glomerellales</taxon>
        <taxon>Glomerellaceae</taxon>
        <taxon>Colletotrichum</taxon>
        <taxon>Colletotrichum spaethianum species complex</taxon>
    </lineage>
</organism>
<reference evidence="1 2" key="1">
    <citation type="submission" date="2015-06" db="EMBL/GenBank/DDBJ databases">
        <title>Survival trade-offs in plant roots during colonization by closely related pathogenic and mutualistic fungi.</title>
        <authorList>
            <person name="Hacquard S."/>
            <person name="Kracher B."/>
            <person name="Hiruma K."/>
            <person name="Weinman A."/>
            <person name="Muench P."/>
            <person name="Garrido Oter R."/>
            <person name="Ver Loren van Themaat E."/>
            <person name="Dallerey J.-F."/>
            <person name="Damm U."/>
            <person name="Henrissat B."/>
            <person name="Lespinet O."/>
            <person name="Thon M."/>
            <person name="Kemen E."/>
            <person name="McHardy A.C."/>
            <person name="Schulze-Lefert P."/>
            <person name="O'Connell R.J."/>
        </authorList>
    </citation>
    <scope>NUCLEOTIDE SEQUENCE [LARGE SCALE GENOMIC DNA]</scope>
    <source>
        <strain evidence="1 2">MAFF 238704</strain>
    </source>
</reference>
<dbReference type="EMBL" id="LFIW01000689">
    <property type="protein sequence ID" value="KZL85292.1"/>
    <property type="molecule type" value="Genomic_DNA"/>
</dbReference>
<evidence type="ECO:0000313" key="1">
    <source>
        <dbReference type="EMBL" id="KZL85292.1"/>
    </source>
</evidence>
<accession>A0A161Y758</accession>
<dbReference type="Proteomes" id="UP000076584">
    <property type="component" value="Unassembled WGS sequence"/>
</dbReference>
<comment type="caution">
    <text evidence="1">The sequence shown here is derived from an EMBL/GenBank/DDBJ whole genome shotgun (WGS) entry which is preliminary data.</text>
</comment>
<sequence length="74" mass="8356">MALISMAELSLATPSQQGMRTIYKRVATPQMMYACLWWSNGGWGEKGYTKRTLQRLQSLLVKAARRTSGAYRAI</sequence>
<proteinExistence type="predicted"/>
<evidence type="ECO:0000313" key="2">
    <source>
        <dbReference type="Proteomes" id="UP000076584"/>
    </source>
</evidence>
<dbReference type="AlphaFoldDB" id="A0A161Y758"/>